<organism evidence="4 5">
    <name type="scientific">Corynebacterium spheniscorum</name>
    <dbReference type="NCBI Taxonomy" id="185761"/>
    <lineage>
        <taxon>Bacteria</taxon>
        <taxon>Bacillati</taxon>
        <taxon>Actinomycetota</taxon>
        <taxon>Actinomycetes</taxon>
        <taxon>Mycobacteriales</taxon>
        <taxon>Corynebacteriaceae</taxon>
        <taxon>Corynebacterium</taxon>
    </lineage>
</organism>
<proteinExistence type="predicted"/>
<dbReference type="InterPro" id="IPR003593">
    <property type="entry name" value="AAA+_ATPase"/>
</dbReference>
<dbReference type="PROSITE" id="PS50893">
    <property type="entry name" value="ABC_TRANSPORTER_2"/>
    <property type="match status" value="1"/>
</dbReference>
<dbReference type="SMART" id="SM00382">
    <property type="entry name" value="AAA"/>
    <property type="match status" value="1"/>
</dbReference>
<dbReference type="RefSeq" id="WP_092283258.1">
    <property type="nucleotide sequence ID" value="NZ_FOPJ01000001.1"/>
</dbReference>
<dbReference type="Gene3D" id="3.40.50.300">
    <property type="entry name" value="P-loop containing nucleotide triphosphate hydrolases"/>
    <property type="match status" value="1"/>
</dbReference>
<dbReference type="EMBL" id="FOPJ01000001">
    <property type="protein sequence ID" value="SFG15541.1"/>
    <property type="molecule type" value="Genomic_DNA"/>
</dbReference>
<keyword evidence="2 4" id="KW-0067">ATP-binding</keyword>
<dbReference type="InterPro" id="IPR003439">
    <property type="entry name" value="ABC_transporter-like_ATP-bd"/>
</dbReference>
<evidence type="ECO:0000259" key="3">
    <source>
        <dbReference type="PROSITE" id="PS50893"/>
    </source>
</evidence>
<gene>
    <name evidence="4" type="ORF">SAMN05660282_00056</name>
</gene>
<dbReference type="CDD" id="cd03214">
    <property type="entry name" value="ABC_Iron-Siderophores_B12_Hemin"/>
    <property type="match status" value="1"/>
</dbReference>
<dbReference type="SUPFAM" id="SSF52540">
    <property type="entry name" value="P-loop containing nucleoside triphosphate hydrolases"/>
    <property type="match status" value="1"/>
</dbReference>
<sequence>MVSKTSTQTPKTVELQLNDLKIGYGRTTIIEGFKANPMGGGRIVGLLGPNASGKSTLIRTIAGVHPASAGSIDLYVDGALLNPKERRKACGYVPQDLPTAASLTAFETALVAARRTTSMDPVDRTAEIFNELQIGHIAQRYLSELSGGQRQLVAAAQMLVGNPSLMLLDEPTSALDLHHQLFLLEVLHRRVIKDNTLVLVALHDINLAARYCDELLVMRRGAVLAQGTPQEVLCSRLIDDVYQVNAEILDHHGTPVMTPLREPS</sequence>
<dbReference type="STRING" id="185761.SAMN05660282_00056"/>
<dbReference type="AlphaFoldDB" id="A0A1I2PQ32"/>
<evidence type="ECO:0000313" key="4">
    <source>
        <dbReference type="EMBL" id="SFG15541.1"/>
    </source>
</evidence>
<evidence type="ECO:0000313" key="5">
    <source>
        <dbReference type="Proteomes" id="UP000199065"/>
    </source>
</evidence>
<dbReference type="PANTHER" id="PTHR42794">
    <property type="entry name" value="HEMIN IMPORT ATP-BINDING PROTEIN HMUV"/>
    <property type="match status" value="1"/>
</dbReference>
<evidence type="ECO:0000256" key="2">
    <source>
        <dbReference type="ARBA" id="ARBA00022840"/>
    </source>
</evidence>
<keyword evidence="5" id="KW-1185">Reference proteome</keyword>
<reference evidence="4 5" key="1">
    <citation type="submission" date="2016-10" db="EMBL/GenBank/DDBJ databases">
        <authorList>
            <person name="de Groot N.N."/>
        </authorList>
    </citation>
    <scope>NUCLEOTIDE SEQUENCE [LARGE SCALE GENOMIC DNA]</scope>
    <source>
        <strain>J11</strain>
        <strain evidence="5">PG 39</strain>
    </source>
</reference>
<name>A0A1I2PQ32_9CORY</name>
<dbReference type="GO" id="GO:0005524">
    <property type="term" value="F:ATP binding"/>
    <property type="evidence" value="ECO:0007669"/>
    <property type="project" value="UniProtKB-KW"/>
</dbReference>
<accession>A0A1I2PQ32</accession>
<dbReference type="PANTHER" id="PTHR42794:SF2">
    <property type="entry name" value="ABC TRANSPORTER ATP-BINDING PROTEIN"/>
    <property type="match status" value="1"/>
</dbReference>
<keyword evidence="1" id="KW-0547">Nucleotide-binding</keyword>
<dbReference type="OrthoDB" id="3579586at2"/>
<dbReference type="InterPro" id="IPR027417">
    <property type="entry name" value="P-loop_NTPase"/>
</dbReference>
<dbReference type="GO" id="GO:0016887">
    <property type="term" value="F:ATP hydrolysis activity"/>
    <property type="evidence" value="ECO:0007669"/>
    <property type="project" value="InterPro"/>
</dbReference>
<dbReference type="Pfam" id="PF00005">
    <property type="entry name" value="ABC_tran"/>
    <property type="match status" value="1"/>
</dbReference>
<dbReference type="Proteomes" id="UP000199065">
    <property type="component" value="Unassembled WGS sequence"/>
</dbReference>
<feature type="domain" description="ABC transporter" evidence="3">
    <location>
        <begin position="15"/>
        <end position="245"/>
    </location>
</feature>
<protein>
    <submittedName>
        <fullName evidence="4">Iron complex transport system ATP-binding protein</fullName>
    </submittedName>
</protein>
<evidence type="ECO:0000256" key="1">
    <source>
        <dbReference type="ARBA" id="ARBA00022741"/>
    </source>
</evidence>